<evidence type="ECO:0000313" key="7">
    <source>
        <dbReference type="EMBL" id="TCD70675.1"/>
    </source>
</evidence>
<feature type="region of interest" description="Disordered" evidence="5">
    <location>
        <begin position="1"/>
        <end position="168"/>
    </location>
</feature>
<dbReference type="AlphaFoldDB" id="A0A4R0RVF2"/>
<feature type="domain" description="RING-type" evidence="6">
    <location>
        <begin position="187"/>
        <end position="229"/>
    </location>
</feature>
<evidence type="ECO:0000256" key="1">
    <source>
        <dbReference type="ARBA" id="ARBA00022723"/>
    </source>
</evidence>
<dbReference type="GO" id="GO:0004842">
    <property type="term" value="F:ubiquitin-protein transferase activity"/>
    <property type="evidence" value="ECO:0007669"/>
    <property type="project" value="TreeGrafter"/>
</dbReference>
<keyword evidence="1" id="KW-0479">Metal-binding</keyword>
<dbReference type="STRING" id="92696.A0A4R0RVF2"/>
<dbReference type="PANTHER" id="PTHR12109">
    <property type="entry name" value="RING FINGER PROTEIN 141-RELATED"/>
    <property type="match status" value="1"/>
</dbReference>
<feature type="region of interest" description="Disordered" evidence="5">
    <location>
        <begin position="336"/>
        <end position="365"/>
    </location>
</feature>
<feature type="compositionally biased region" description="Low complexity" evidence="5">
    <location>
        <begin position="139"/>
        <end position="148"/>
    </location>
</feature>
<evidence type="ECO:0000256" key="3">
    <source>
        <dbReference type="ARBA" id="ARBA00022833"/>
    </source>
</evidence>
<dbReference type="SUPFAM" id="SSF57850">
    <property type="entry name" value="RING/U-box"/>
    <property type="match status" value="1"/>
</dbReference>
<dbReference type="InterPro" id="IPR013083">
    <property type="entry name" value="Znf_RING/FYVE/PHD"/>
</dbReference>
<sequence>MANDSEDEFDALPDAFEGVDWDGIPAMTQIPLPPTPAPEIETPAPPSQPPTVPEPTPSSSQVTQPINTPSSEDYGLEDLDESFLEEVDALEKSFTEPETAPLASTSQHIVPPFQSTPEKKRARDRSSSASPHKRTRQDSSSAESASGSQTGTPALPPGRKSKGKRRERDLKEGVKRILEDFEDELSCPICCDIFACAHLGNPCGHSFCGDCGYDWIKKGKDKPTCAVCRADLALAAPMIPNYSLDNTIEKHIHALAASGVEDWALSGAKYKDWMERKERWKVEAVKRATEAKAAVLVDLTVDSETDSSEDEQYGNYATEDEAIVHALFARGRGRGVGQYARRGGGAPRAGRGWRGRGRGRGGRGG</sequence>
<keyword evidence="2 4" id="KW-0863">Zinc-finger</keyword>
<reference evidence="7 8" key="1">
    <citation type="submission" date="2018-11" db="EMBL/GenBank/DDBJ databases">
        <title>Genome assembly of Steccherinum ochraceum LE-BIN_3174, the white-rot fungus of the Steccherinaceae family (The Residual Polyporoid clade, Polyporales, Basidiomycota).</title>
        <authorList>
            <person name="Fedorova T.V."/>
            <person name="Glazunova O.A."/>
            <person name="Landesman E.O."/>
            <person name="Moiseenko K.V."/>
            <person name="Psurtseva N.V."/>
            <person name="Savinova O.S."/>
            <person name="Shakhova N.V."/>
            <person name="Tyazhelova T.V."/>
            <person name="Vasina D.V."/>
        </authorList>
    </citation>
    <scope>NUCLEOTIDE SEQUENCE [LARGE SCALE GENOMIC DNA]</scope>
    <source>
        <strain evidence="7 8">LE-BIN_3174</strain>
    </source>
</reference>
<name>A0A4R0RVF2_9APHY</name>
<gene>
    <name evidence="7" type="ORF">EIP91_002399</name>
</gene>
<feature type="compositionally biased region" description="Polar residues" evidence="5">
    <location>
        <begin position="102"/>
        <end position="116"/>
    </location>
</feature>
<dbReference type="Pfam" id="PF00097">
    <property type="entry name" value="zf-C3HC4"/>
    <property type="match status" value="1"/>
</dbReference>
<protein>
    <recommendedName>
        <fullName evidence="6">RING-type domain-containing protein</fullName>
    </recommendedName>
</protein>
<dbReference type="Gene3D" id="3.30.40.10">
    <property type="entry name" value="Zinc/RING finger domain, C3HC4 (zinc finger)"/>
    <property type="match status" value="1"/>
</dbReference>
<evidence type="ECO:0000256" key="5">
    <source>
        <dbReference type="SAM" id="MobiDB-lite"/>
    </source>
</evidence>
<dbReference type="PROSITE" id="PS50089">
    <property type="entry name" value="ZF_RING_2"/>
    <property type="match status" value="1"/>
</dbReference>
<evidence type="ECO:0000256" key="4">
    <source>
        <dbReference type="PROSITE-ProRule" id="PRU00175"/>
    </source>
</evidence>
<feature type="compositionally biased region" description="Acidic residues" evidence="5">
    <location>
        <begin position="1"/>
        <end position="11"/>
    </location>
</feature>
<feature type="compositionally biased region" description="Low complexity" evidence="5">
    <location>
        <begin position="57"/>
        <end position="66"/>
    </location>
</feature>
<dbReference type="Proteomes" id="UP000292702">
    <property type="component" value="Unassembled WGS sequence"/>
</dbReference>
<feature type="compositionally biased region" description="Basic and acidic residues" evidence="5">
    <location>
        <begin position="117"/>
        <end position="126"/>
    </location>
</feature>
<dbReference type="InterPro" id="IPR018957">
    <property type="entry name" value="Znf_C3HC4_RING-type"/>
</dbReference>
<feature type="compositionally biased region" description="Pro residues" evidence="5">
    <location>
        <begin position="31"/>
        <end position="56"/>
    </location>
</feature>
<dbReference type="InterPro" id="IPR047126">
    <property type="entry name" value="RNF141-like"/>
</dbReference>
<evidence type="ECO:0000259" key="6">
    <source>
        <dbReference type="PROSITE" id="PS50089"/>
    </source>
</evidence>
<keyword evidence="3" id="KW-0862">Zinc</keyword>
<proteinExistence type="predicted"/>
<dbReference type="EMBL" id="RWJN01000017">
    <property type="protein sequence ID" value="TCD70675.1"/>
    <property type="molecule type" value="Genomic_DNA"/>
</dbReference>
<feature type="compositionally biased region" description="Acidic residues" evidence="5">
    <location>
        <begin position="74"/>
        <end position="88"/>
    </location>
</feature>
<dbReference type="PANTHER" id="PTHR12109:SF3">
    <property type="entry name" value="RING FINGER PROTEIN 141"/>
    <property type="match status" value="1"/>
</dbReference>
<dbReference type="GO" id="GO:0008270">
    <property type="term" value="F:zinc ion binding"/>
    <property type="evidence" value="ECO:0007669"/>
    <property type="project" value="UniProtKB-KW"/>
</dbReference>
<comment type="caution">
    <text evidence="7">The sequence shown here is derived from an EMBL/GenBank/DDBJ whole genome shotgun (WGS) entry which is preliminary data.</text>
</comment>
<accession>A0A4R0RVF2</accession>
<dbReference type="GO" id="GO:0051865">
    <property type="term" value="P:protein autoubiquitination"/>
    <property type="evidence" value="ECO:0007669"/>
    <property type="project" value="TreeGrafter"/>
</dbReference>
<evidence type="ECO:0000256" key="2">
    <source>
        <dbReference type="ARBA" id="ARBA00022771"/>
    </source>
</evidence>
<organism evidence="7 8">
    <name type="scientific">Steccherinum ochraceum</name>
    <dbReference type="NCBI Taxonomy" id="92696"/>
    <lineage>
        <taxon>Eukaryota</taxon>
        <taxon>Fungi</taxon>
        <taxon>Dikarya</taxon>
        <taxon>Basidiomycota</taxon>
        <taxon>Agaricomycotina</taxon>
        <taxon>Agaricomycetes</taxon>
        <taxon>Polyporales</taxon>
        <taxon>Steccherinaceae</taxon>
        <taxon>Steccherinum</taxon>
    </lineage>
</organism>
<dbReference type="OrthoDB" id="6105938at2759"/>
<dbReference type="InterPro" id="IPR001841">
    <property type="entry name" value="Znf_RING"/>
</dbReference>
<feature type="compositionally biased region" description="Basic residues" evidence="5">
    <location>
        <begin position="351"/>
        <end position="365"/>
    </location>
</feature>
<evidence type="ECO:0000313" key="8">
    <source>
        <dbReference type="Proteomes" id="UP000292702"/>
    </source>
</evidence>
<keyword evidence="8" id="KW-1185">Reference proteome</keyword>